<dbReference type="PANTHER" id="PTHR43244:SF1">
    <property type="entry name" value="5,10-METHYLENETETRAHYDROMETHANOPTERIN REDUCTASE"/>
    <property type="match status" value="1"/>
</dbReference>
<comment type="caution">
    <text evidence="3">The sequence shown here is derived from an EMBL/GenBank/DDBJ whole genome shotgun (WGS) entry which is preliminary data.</text>
</comment>
<proteinExistence type="predicted"/>
<sequence>MKLSTQLPYSDDPVAGATRIVELEKAGLDVVWVAEAYSYDAVSLMGYLAARTERIEIGSGILPIYSRTPTLTAMTAAGLDALSGGRAILGLGTSGPQVIEGFHGVPFDKPIGRTREVIEICRAVWRRERIQHEGIYTIPVPEGRGTGLGKPLKLINHPQRADIPIWIAALGDKNVEMTAELAQGWLPHAVVPERMQEAFGAPLAAGLAKRAPELGPLQMTGGGFLAIEEEMWEPARQAARAMFALYVGGMGARGKNFYNTVMQRQGWADAARTVQDLYLDGRKEEAAAALPDEFIEKSTLIGPPSFVKERIAALHEVGVTHLQVNPVTNDAPKVLGQVREWLP</sequence>
<reference evidence="3" key="2">
    <citation type="submission" date="2023-01" db="EMBL/GenBank/DDBJ databases">
        <authorList>
            <person name="Sun Q."/>
            <person name="Evtushenko L."/>
        </authorList>
    </citation>
    <scope>NUCLEOTIDE SEQUENCE</scope>
    <source>
        <strain evidence="3">VKM Ac-1069</strain>
    </source>
</reference>
<dbReference type="InterPro" id="IPR036661">
    <property type="entry name" value="Luciferase-like_sf"/>
</dbReference>
<evidence type="ECO:0000313" key="3">
    <source>
        <dbReference type="EMBL" id="GLL15627.1"/>
    </source>
</evidence>
<keyword evidence="4" id="KW-1185">Reference proteome</keyword>
<dbReference type="CDD" id="cd01097">
    <property type="entry name" value="Tetrahydromethanopterin_reductase"/>
    <property type="match status" value="1"/>
</dbReference>
<dbReference type="InterPro" id="IPR019951">
    <property type="entry name" value="F420_OxRdatse_Rv3520c_pred"/>
</dbReference>
<dbReference type="AlphaFoldDB" id="A0A9W6P0P1"/>
<dbReference type="Proteomes" id="UP001143463">
    <property type="component" value="Unassembled WGS sequence"/>
</dbReference>
<dbReference type="PANTHER" id="PTHR43244">
    <property type="match status" value="1"/>
</dbReference>
<evidence type="ECO:0000259" key="2">
    <source>
        <dbReference type="Pfam" id="PF00296"/>
    </source>
</evidence>
<dbReference type="Pfam" id="PF00296">
    <property type="entry name" value="Bac_luciferase"/>
    <property type="match status" value="1"/>
</dbReference>
<organism evidence="3 4">
    <name type="scientific">Pseudonocardia halophobica</name>
    <dbReference type="NCBI Taxonomy" id="29401"/>
    <lineage>
        <taxon>Bacteria</taxon>
        <taxon>Bacillati</taxon>
        <taxon>Actinomycetota</taxon>
        <taxon>Actinomycetes</taxon>
        <taxon>Pseudonocardiales</taxon>
        <taxon>Pseudonocardiaceae</taxon>
        <taxon>Pseudonocardia</taxon>
    </lineage>
</organism>
<evidence type="ECO:0000256" key="1">
    <source>
        <dbReference type="ARBA" id="ARBA00023002"/>
    </source>
</evidence>
<reference evidence="3" key="1">
    <citation type="journal article" date="2014" name="Int. J. Syst. Evol. Microbiol.">
        <title>Complete genome sequence of Corynebacterium casei LMG S-19264T (=DSM 44701T), isolated from a smear-ripened cheese.</title>
        <authorList>
            <consortium name="US DOE Joint Genome Institute (JGI-PGF)"/>
            <person name="Walter F."/>
            <person name="Albersmeier A."/>
            <person name="Kalinowski J."/>
            <person name="Ruckert C."/>
        </authorList>
    </citation>
    <scope>NUCLEOTIDE SEQUENCE</scope>
    <source>
        <strain evidence="3">VKM Ac-1069</strain>
    </source>
</reference>
<keyword evidence="1" id="KW-0560">Oxidoreductase</keyword>
<accession>A0A9W6P0P1</accession>
<dbReference type="Gene3D" id="3.20.20.30">
    <property type="entry name" value="Luciferase-like domain"/>
    <property type="match status" value="1"/>
</dbReference>
<dbReference type="EMBL" id="BSFQ01000051">
    <property type="protein sequence ID" value="GLL15627.1"/>
    <property type="molecule type" value="Genomic_DNA"/>
</dbReference>
<protein>
    <submittedName>
        <fullName evidence="3">LLM class F420-dependent oxidoreductase</fullName>
    </submittedName>
</protein>
<evidence type="ECO:0000313" key="4">
    <source>
        <dbReference type="Proteomes" id="UP001143463"/>
    </source>
</evidence>
<feature type="domain" description="Luciferase-like" evidence="2">
    <location>
        <begin position="19"/>
        <end position="321"/>
    </location>
</feature>
<dbReference type="InterPro" id="IPR050564">
    <property type="entry name" value="F420-G6PD/mer"/>
</dbReference>
<gene>
    <name evidence="3" type="ORF">GCM10017577_67790</name>
</gene>
<dbReference type="SUPFAM" id="SSF51679">
    <property type="entry name" value="Bacterial luciferase-like"/>
    <property type="match status" value="1"/>
</dbReference>
<dbReference type="GO" id="GO:0016705">
    <property type="term" value="F:oxidoreductase activity, acting on paired donors, with incorporation or reduction of molecular oxygen"/>
    <property type="evidence" value="ECO:0007669"/>
    <property type="project" value="InterPro"/>
</dbReference>
<dbReference type="InterPro" id="IPR011251">
    <property type="entry name" value="Luciferase-like_dom"/>
</dbReference>
<name>A0A9W6P0P1_9PSEU</name>
<dbReference type="NCBIfam" id="TIGR03559">
    <property type="entry name" value="F420_Rv3520c"/>
    <property type="match status" value="1"/>
</dbReference>
<dbReference type="RefSeq" id="WP_037053188.1">
    <property type="nucleotide sequence ID" value="NZ_BAAAUZ010000059.1"/>
</dbReference>